<keyword evidence="4" id="KW-1185">Reference proteome</keyword>
<feature type="domain" description="Aminotransferase-like plant mobile" evidence="2">
    <location>
        <begin position="182"/>
        <end position="277"/>
    </location>
</feature>
<evidence type="ECO:0000313" key="3">
    <source>
        <dbReference type="EMBL" id="RYQ84620.1"/>
    </source>
</evidence>
<gene>
    <name evidence="3" type="ORF">Ahy_B10g104058</name>
</gene>
<evidence type="ECO:0000256" key="1">
    <source>
        <dbReference type="SAM" id="MobiDB-lite"/>
    </source>
</evidence>
<feature type="region of interest" description="Disordered" evidence="1">
    <location>
        <begin position="354"/>
        <end position="383"/>
    </location>
</feature>
<dbReference type="Proteomes" id="UP000289738">
    <property type="component" value="Chromosome B10"/>
</dbReference>
<evidence type="ECO:0000313" key="4">
    <source>
        <dbReference type="Proteomes" id="UP000289738"/>
    </source>
</evidence>
<dbReference type="Pfam" id="PF10536">
    <property type="entry name" value="PMD"/>
    <property type="match status" value="1"/>
</dbReference>
<feature type="compositionally biased region" description="Basic residues" evidence="1">
    <location>
        <begin position="367"/>
        <end position="383"/>
    </location>
</feature>
<proteinExistence type="predicted"/>
<organism evidence="3 4">
    <name type="scientific">Arachis hypogaea</name>
    <name type="common">Peanut</name>
    <dbReference type="NCBI Taxonomy" id="3818"/>
    <lineage>
        <taxon>Eukaryota</taxon>
        <taxon>Viridiplantae</taxon>
        <taxon>Streptophyta</taxon>
        <taxon>Embryophyta</taxon>
        <taxon>Tracheophyta</taxon>
        <taxon>Spermatophyta</taxon>
        <taxon>Magnoliopsida</taxon>
        <taxon>eudicotyledons</taxon>
        <taxon>Gunneridae</taxon>
        <taxon>Pentapetalae</taxon>
        <taxon>rosids</taxon>
        <taxon>fabids</taxon>
        <taxon>Fabales</taxon>
        <taxon>Fabaceae</taxon>
        <taxon>Papilionoideae</taxon>
        <taxon>50 kb inversion clade</taxon>
        <taxon>dalbergioids sensu lato</taxon>
        <taxon>Dalbergieae</taxon>
        <taxon>Pterocarpus clade</taxon>
        <taxon>Arachis</taxon>
    </lineage>
</organism>
<comment type="caution">
    <text evidence="3">The sequence shown here is derived from an EMBL/GenBank/DDBJ whole genome shotgun (WGS) entry which is preliminary data.</text>
</comment>
<name>A0A444X4M5_ARAHY</name>
<protein>
    <recommendedName>
        <fullName evidence="2">Aminotransferase-like plant mobile domain-containing protein</fullName>
    </recommendedName>
</protein>
<dbReference type="PANTHER" id="PTHR46033">
    <property type="entry name" value="PROTEIN MAIN-LIKE 2"/>
    <property type="match status" value="1"/>
</dbReference>
<dbReference type="GO" id="GO:0010073">
    <property type="term" value="P:meristem maintenance"/>
    <property type="evidence" value="ECO:0007669"/>
    <property type="project" value="InterPro"/>
</dbReference>
<dbReference type="PANTHER" id="PTHR46033:SF8">
    <property type="entry name" value="PROTEIN MAINTENANCE OF MERISTEMS-LIKE"/>
    <property type="match status" value="1"/>
</dbReference>
<dbReference type="InterPro" id="IPR044824">
    <property type="entry name" value="MAIN-like"/>
</dbReference>
<dbReference type="AlphaFoldDB" id="A0A444X4M5"/>
<dbReference type="InterPro" id="IPR019557">
    <property type="entry name" value="AminoTfrase-like_pln_mobile"/>
</dbReference>
<evidence type="ECO:0000259" key="2">
    <source>
        <dbReference type="Pfam" id="PF10536"/>
    </source>
</evidence>
<sequence>MVDEGCLYRLNGVAYIAGGINKENMPLHDRIIPYLERAGLYHLARLNTRWFWMDEPLLGLPMDENAISGYLTDFHLHIEGGKPAWEWFQELFSELPSPEKVKQYTVHFTWFHEKFRVLSADASEETLLLGFSCIGIAIPMHVSGDQQKCDQLGWSPTFATVMDLLVVPDTKAAWTTYLLMSDGKEQRMIQYRLALDRLGGRDIVWEPYTSLDVFAVVHPEILTKENSRLWRAVTSLVYFAVIEWHQVDRVFPQPGSIQHVPDATLNIYYLHSPSAEYLDWWYRVAHRILSPDKAFGNPRPVEISEDAVHRGSSQAPVKVPVLDMPNNRHLEWRRRIGTWTTDWEWRQLDDMMHEEHGGGDDGGQANHHMHRSSARCRGARSRY</sequence>
<accession>A0A444X4M5</accession>
<dbReference type="EMBL" id="SDMP01000020">
    <property type="protein sequence ID" value="RYQ84620.1"/>
    <property type="molecule type" value="Genomic_DNA"/>
</dbReference>
<reference evidence="3 4" key="1">
    <citation type="submission" date="2019-01" db="EMBL/GenBank/DDBJ databases">
        <title>Sequencing of cultivated peanut Arachis hypogaea provides insights into genome evolution and oil improvement.</title>
        <authorList>
            <person name="Chen X."/>
        </authorList>
    </citation>
    <scope>NUCLEOTIDE SEQUENCE [LARGE SCALE GENOMIC DNA]</scope>
    <source>
        <strain evidence="4">cv. Fuhuasheng</strain>
        <tissue evidence="3">Leaves</tissue>
    </source>
</reference>